<proteinExistence type="predicted"/>
<evidence type="ECO:0000313" key="4">
    <source>
        <dbReference type="WBParaSite" id="HPBE_0000848601-mRNA-1"/>
    </source>
</evidence>
<sequence length="132" mass="14992">MLARDEGSRKPPQCNRDEDAKLDGRSNAFDTVRNDTIRQKFGVATIADRLREARLQWYGHVLRANDDTVCKIGLNIEVPGKRPRERPKQRWLDTLHLDLKMAGVILIKHLIGRNGVTTPEERTPPPSGTDDN</sequence>
<name>A0A183FM92_HELPZ</name>
<dbReference type="EMBL" id="UZAH01026162">
    <property type="protein sequence ID" value="VDO76534.1"/>
    <property type="molecule type" value="Genomic_DNA"/>
</dbReference>
<dbReference type="Proteomes" id="UP000050761">
    <property type="component" value="Unassembled WGS sequence"/>
</dbReference>
<reference evidence="2 3" key="1">
    <citation type="submission" date="2018-11" db="EMBL/GenBank/DDBJ databases">
        <authorList>
            <consortium name="Pathogen Informatics"/>
        </authorList>
    </citation>
    <scope>NUCLEOTIDE SEQUENCE [LARGE SCALE GENOMIC DNA]</scope>
</reference>
<evidence type="ECO:0000256" key="1">
    <source>
        <dbReference type="SAM" id="MobiDB-lite"/>
    </source>
</evidence>
<evidence type="ECO:0000313" key="3">
    <source>
        <dbReference type="Proteomes" id="UP000050761"/>
    </source>
</evidence>
<dbReference type="AlphaFoldDB" id="A0A183FM92"/>
<gene>
    <name evidence="2" type="ORF">HPBE_LOCUS8487</name>
</gene>
<organism evidence="3 4">
    <name type="scientific">Heligmosomoides polygyrus</name>
    <name type="common">Parasitic roundworm</name>
    <dbReference type="NCBI Taxonomy" id="6339"/>
    <lineage>
        <taxon>Eukaryota</taxon>
        <taxon>Metazoa</taxon>
        <taxon>Ecdysozoa</taxon>
        <taxon>Nematoda</taxon>
        <taxon>Chromadorea</taxon>
        <taxon>Rhabditida</taxon>
        <taxon>Rhabditina</taxon>
        <taxon>Rhabditomorpha</taxon>
        <taxon>Strongyloidea</taxon>
        <taxon>Heligmosomidae</taxon>
        <taxon>Heligmosomoides</taxon>
    </lineage>
</organism>
<keyword evidence="3" id="KW-1185">Reference proteome</keyword>
<accession>A0A183FM92</accession>
<dbReference type="OrthoDB" id="5794356at2759"/>
<dbReference type="WBParaSite" id="HPBE_0000848601-mRNA-1">
    <property type="protein sequence ID" value="HPBE_0000848601-mRNA-1"/>
    <property type="gene ID" value="HPBE_0000848601"/>
</dbReference>
<protein>
    <submittedName>
        <fullName evidence="4">Transposase</fullName>
    </submittedName>
</protein>
<accession>A0A3P7YWD3</accession>
<reference evidence="4" key="2">
    <citation type="submission" date="2019-09" db="UniProtKB">
        <authorList>
            <consortium name="WormBaseParasite"/>
        </authorList>
    </citation>
    <scope>IDENTIFICATION</scope>
</reference>
<evidence type="ECO:0000313" key="2">
    <source>
        <dbReference type="EMBL" id="VDO76534.1"/>
    </source>
</evidence>
<feature type="region of interest" description="Disordered" evidence="1">
    <location>
        <begin position="1"/>
        <end position="21"/>
    </location>
</feature>